<comment type="subcellular location">
    <subcellularLocation>
        <location evidence="1">Membrane</location>
        <topology evidence="1">Multi-pass membrane protein</topology>
    </subcellularLocation>
</comment>
<dbReference type="GO" id="GO:0016020">
    <property type="term" value="C:membrane"/>
    <property type="evidence" value="ECO:0007669"/>
    <property type="project" value="UniProtKB-SubCell"/>
</dbReference>
<feature type="transmembrane region" description="Helical" evidence="7">
    <location>
        <begin position="191"/>
        <end position="212"/>
    </location>
</feature>
<keyword evidence="4 7" id="KW-1133">Transmembrane helix</keyword>
<protein>
    <submittedName>
        <fullName evidence="9">Pink-eyed dilution-like protein</fullName>
    </submittedName>
</protein>
<feature type="transmembrane region" description="Helical" evidence="7">
    <location>
        <begin position="561"/>
        <end position="583"/>
    </location>
</feature>
<organism evidence="9">
    <name type="scientific">Salpingoeca urceolata</name>
    <dbReference type="NCBI Taxonomy" id="473813"/>
    <lineage>
        <taxon>Eukaryota</taxon>
        <taxon>Choanoflagellata</taxon>
        <taxon>Craspedida</taxon>
        <taxon>Salpingoecidae</taxon>
        <taxon>Salpingoeca</taxon>
    </lineage>
</organism>
<feature type="transmembrane region" description="Helical" evidence="7">
    <location>
        <begin position="695"/>
        <end position="716"/>
    </location>
</feature>
<dbReference type="Pfam" id="PF03600">
    <property type="entry name" value="CitMHS"/>
    <property type="match status" value="1"/>
</dbReference>
<feature type="transmembrane region" description="Helical" evidence="7">
    <location>
        <begin position="505"/>
        <end position="526"/>
    </location>
</feature>
<feature type="domain" description="Citrate transporter-like" evidence="8">
    <location>
        <begin position="229"/>
        <end position="656"/>
    </location>
</feature>
<dbReference type="InterPro" id="IPR051475">
    <property type="entry name" value="Diverse_Ion_Transporter"/>
</dbReference>
<feature type="transmembrane region" description="Helical" evidence="7">
    <location>
        <begin position="603"/>
        <end position="621"/>
    </location>
</feature>
<feature type="transmembrane region" description="Helical" evidence="7">
    <location>
        <begin position="80"/>
        <end position="99"/>
    </location>
</feature>
<dbReference type="CDD" id="cd01116">
    <property type="entry name" value="P_permease"/>
    <property type="match status" value="1"/>
</dbReference>
<feature type="transmembrane region" description="Helical" evidence="7">
    <location>
        <begin position="398"/>
        <end position="417"/>
    </location>
</feature>
<feature type="transmembrane region" description="Helical" evidence="7">
    <location>
        <begin position="218"/>
        <end position="234"/>
    </location>
</feature>
<dbReference type="PANTHER" id="PTHR43568">
    <property type="entry name" value="P PROTEIN"/>
    <property type="match status" value="1"/>
</dbReference>
<evidence type="ECO:0000259" key="8">
    <source>
        <dbReference type="Pfam" id="PF03600"/>
    </source>
</evidence>
<accession>A0A1D8RAG5</accession>
<dbReference type="PANTHER" id="PTHR43568:SF1">
    <property type="entry name" value="P PROTEIN"/>
    <property type="match status" value="1"/>
</dbReference>
<keyword evidence="3 7" id="KW-0812">Transmembrane</keyword>
<sequence length="719" mass="79237">MGSVYDSVGMSDTSKGSSPQDNHVLTLSDTHFGAESVTDEEAPLMPKVGHVTVHPEEERGRWWLCIRGYLMNIKGKVWRGRVKTFVLMVALCLSAYAFAREKERPDLSPLYSVSSTDPAAFPIYERKSNLEIDILVQGGATGQASFLIQDIDGVTVEGSEFTFELDDYSQSTEKFERLLSLSRSVRPDDNAFITTTSVTTVAMAVDVVGVSAFVKYEVIYAALILVFVYFLIIFELIHRTLSAMLGSFVALAVLSVLNKRPSLEVIIGWIDYETVMLLFGMMIIVGILSQTGIFEWAAVKAYKISKGRIWTLITLLCVFAGVVSAFLDNVTTILLLTPVTIRMCNVIGVDPRPILVAEVVFSNIGGTATAVGDPPNVIIVSSSWDEVDGESDINFTEFTLHMFIGIIFLAPFCYLLIRFLYRNVDFSNPDPPEVAEIKREIVIWQRTAARLGDSGPDENKVKEQLEQKVRDLEAKAQEALRSASGSWEESVKQLEQDNRIQDKELLTNSLIVLSAVIIMFFIHSIPAIHLDLGWIAVLGAICLLVVADVDNLEVVLEKIEWGTLLFFASLFILMEALAELGLISWIGEQTTDLIESVPESSRLAVAIILVLWISAIASSFVDNIPFTAAMIPVIKSICNDAEELPLRPLVWALAFGACLGGNGTLIGASANVVCAGLAEQDGVTISFNYFFKTGFPVMLLSTLFAMFYLLVCHVALEWH</sequence>
<evidence type="ECO:0000256" key="4">
    <source>
        <dbReference type="ARBA" id="ARBA00022989"/>
    </source>
</evidence>
<feature type="transmembrane region" description="Helical" evidence="7">
    <location>
        <begin position="277"/>
        <end position="297"/>
    </location>
</feature>
<evidence type="ECO:0000313" key="9">
    <source>
        <dbReference type="EMBL" id="AOW69298.1"/>
    </source>
</evidence>
<dbReference type="GO" id="GO:0055085">
    <property type="term" value="P:transmembrane transport"/>
    <property type="evidence" value="ECO:0007669"/>
    <property type="project" value="InterPro"/>
</dbReference>
<name>A0A1D8RAG5_9EUKA</name>
<evidence type="ECO:0000256" key="1">
    <source>
        <dbReference type="ARBA" id="ARBA00004141"/>
    </source>
</evidence>
<evidence type="ECO:0000256" key="7">
    <source>
        <dbReference type="SAM" id="Phobius"/>
    </source>
</evidence>
<feature type="region of interest" description="Disordered" evidence="6">
    <location>
        <begin position="1"/>
        <end position="25"/>
    </location>
</feature>
<feature type="transmembrane region" description="Helical" evidence="7">
    <location>
        <begin position="309"/>
        <end position="327"/>
    </location>
</feature>
<evidence type="ECO:0000256" key="3">
    <source>
        <dbReference type="ARBA" id="ARBA00022692"/>
    </source>
</evidence>
<feature type="compositionally biased region" description="Polar residues" evidence="6">
    <location>
        <begin position="10"/>
        <end position="25"/>
    </location>
</feature>
<keyword evidence="2" id="KW-0813">Transport</keyword>
<evidence type="ECO:0000256" key="2">
    <source>
        <dbReference type="ARBA" id="ARBA00022448"/>
    </source>
</evidence>
<keyword evidence="5 7" id="KW-0472">Membrane</keyword>
<dbReference type="InterPro" id="IPR004680">
    <property type="entry name" value="Cit_transptr-like_dom"/>
</dbReference>
<reference evidence="9" key="1">
    <citation type="journal article" date="2016" name="Mol. Biol. Evol.">
        <title>The Evolution of Silicon Transport in Eukaryotes.</title>
        <authorList>
            <person name="Marron A.O."/>
            <person name="Ratcliffe S."/>
            <person name="Wheeler G.L."/>
            <person name="Goldstein R.E."/>
            <person name="King N."/>
            <person name="Not F."/>
            <person name="de Vargas C."/>
            <person name="Richter D.J."/>
        </authorList>
    </citation>
    <scope>NUCLEOTIDE SEQUENCE</scope>
</reference>
<dbReference type="AlphaFoldDB" id="A0A1D8RAG5"/>
<proteinExistence type="evidence at transcript level"/>
<evidence type="ECO:0000256" key="5">
    <source>
        <dbReference type="ARBA" id="ARBA00023136"/>
    </source>
</evidence>
<dbReference type="EMBL" id="KU821771">
    <property type="protein sequence ID" value="AOW69298.1"/>
    <property type="molecule type" value="mRNA"/>
</dbReference>
<feature type="transmembrane region" description="Helical" evidence="7">
    <location>
        <begin position="532"/>
        <end position="549"/>
    </location>
</feature>
<evidence type="ECO:0000256" key="6">
    <source>
        <dbReference type="SAM" id="MobiDB-lite"/>
    </source>
</evidence>